<dbReference type="HOGENOM" id="CLU_1656939_0_0_2"/>
<dbReference type="KEGG" id="pfm:Pyrfu_1905"/>
<reference evidence="1 2" key="1">
    <citation type="journal article" date="2011" name="Stand. Genomic Sci.">
        <title>Complete genome sequence of the hyperthermophilic chemolithoautotroph Pyrolobus fumarii type strain (1A).</title>
        <authorList>
            <person name="Anderson I."/>
            <person name="Goker M."/>
            <person name="Nolan M."/>
            <person name="Lucas S."/>
            <person name="Hammon N."/>
            <person name="Deshpande S."/>
            <person name="Cheng J.F."/>
            <person name="Tapia R."/>
            <person name="Han C."/>
            <person name="Goodwin L."/>
            <person name="Pitluck S."/>
            <person name="Huntemann M."/>
            <person name="Liolios K."/>
            <person name="Ivanova N."/>
            <person name="Pagani I."/>
            <person name="Mavromatis K."/>
            <person name="Ovchinikova G."/>
            <person name="Pati A."/>
            <person name="Chen A."/>
            <person name="Palaniappan K."/>
            <person name="Land M."/>
            <person name="Hauser L."/>
            <person name="Brambilla E.M."/>
            <person name="Huber H."/>
            <person name="Yasawong M."/>
            <person name="Rohde M."/>
            <person name="Spring S."/>
            <person name="Abt B."/>
            <person name="Sikorski J."/>
            <person name="Wirth R."/>
            <person name="Detter J.C."/>
            <person name="Woyke T."/>
            <person name="Bristow J."/>
            <person name="Eisen J.A."/>
            <person name="Markowitz V."/>
            <person name="Hugenholtz P."/>
            <person name="Kyrpides N.C."/>
            <person name="Klenk H.P."/>
            <person name="Lapidus A."/>
        </authorList>
    </citation>
    <scope>NUCLEOTIDE SEQUENCE [LARGE SCALE GENOMIC DNA]</scope>
    <source>
        <strain evidence="2">DSM 11204 / 1A</strain>
    </source>
</reference>
<dbReference type="EMBL" id="CP002838">
    <property type="protein sequence ID" value="AEM39758.1"/>
    <property type="molecule type" value="Genomic_DNA"/>
</dbReference>
<protein>
    <submittedName>
        <fullName evidence="1">Uncharacterized protein</fullName>
    </submittedName>
</protein>
<organism evidence="1 2">
    <name type="scientific">Pyrolobus fumarii (strain DSM 11204 / 1A)</name>
    <dbReference type="NCBI Taxonomy" id="694429"/>
    <lineage>
        <taxon>Archaea</taxon>
        <taxon>Thermoproteota</taxon>
        <taxon>Thermoprotei</taxon>
        <taxon>Desulfurococcales</taxon>
        <taxon>Pyrodictiaceae</taxon>
        <taxon>Pyrolobus</taxon>
    </lineage>
</organism>
<name>G0ED80_PYRF1</name>
<dbReference type="GeneID" id="11138244"/>
<sequence length="159" mass="18173">MHAVKEDMKEISKLYGVPLINLDIAEMGMDLLNLVMTYVHLLDSELEDIDYNGELDPSIPSMIMKRLDDITIVRILERIKAVEYVYPEGLVLVFIPHITLLLSREETYQALKVLIKNYVKNPVRKRVVMIAPDITYLGGKIIHDEIGHPPSVVYVPFPS</sequence>
<dbReference type="Proteomes" id="UP000001037">
    <property type="component" value="Chromosome"/>
</dbReference>
<accession>G0ED80</accession>
<dbReference type="STRING" id="694429.Pyrfu_1905"/>
<evidence type="ECO:0000313" key="1">
    <source>
        <dbReference type="EMBL" id="AEM39758.1"/>
    </source>
</evidence>
<proteinExistence type="predicted"/>
<dbReference type="RefSeq" id="WP_014027435.1">
    <property type="nucleotide sequence ID" value="NC_015931.1"/>
</dbReference>
<dbReference type="AlphaFoldDB" id="G0ED80"/>
<evidence type="ECO:0000313" key="2">
    <source>
        <dbReference type="Proteomes" id="UP000001037"/>
    </source>
</evidence>
<keyword evidence="2" id="KW-1185">Reference proteome</keyword>
<gene>
    <name evidence="1" type="ordered locus">Pyrfu_1905</name>
</gene>
<dbReference type="InParanoid" id="G0ED80"/>